<dbReference type="InterPro" id="IPR000210">
    <property type="entry name" value="BTB/POZ_dom"/>
</dbReference>
<proteinExistence type="predicted"/>
<accession>A0A139H5L2</accession>
<dbReference type="PROSITE" id="PS50097">
    <property type="entry name" value="BTB"/>
    <property type="match status" value="1"/>
</dbReference>
<evidence type="ECO:0000313" key="2">
    <source>
        <dbReference type="EMBL" id="KXS97763.1"/>
    </source>
</evidence>
<protein>
    <recommendedName>
        <fullName evidence="1">BTB domain-containing protein</fullName>
    </recommendedName>
</protein>
<dbReference type="SMART" id="SM00225">
    <property type="entry name" value="BTB"/>
    <property type="match status" value="2"/>
</dbReference>
<dbReference type="STRING" id="321146.A0A139H5L2"/>
<dbReference type="EMBL" id="LFZN01000134">
    <property type="protein sequence ID" value="KXS97763.1"/>
    <property type="molecule type" value="Genomic_DNA"/>
</dbReference>
<dbReference type="Gene3D" id="3.30.710.10">
    <property type="entry name" value="Potassium Channel Kv1.1, Chain A"/>
    <property type="match status" value="2"/>
</dbReference>
<dbReference type="InterPro" id="IPR011333">
    <property type="entry name" value="SKP1/BTB/POZ_sf"/>
</dbReference>
<organism evidence="2 3">
    <name type="scientific">Pseudocercospora eumusae</name>
    <dbReference type="NCBI Taxonomy" id="321146"/>
    <lineage>
        <taxon>Eukaryota</taxon>
        <taxon>Fungi</taxon>
        <taxon>Dikarya</taxon>
        <taxon>Ascomycota</taxon>
        <taxon>Pezizomycotina</taxon>
        <taxon>Dothideomycetes</taxon>
        <taxon>Dothideomycetidae</taxon>
        <taxon>Mycosphaerellales</taxon>
        <taxon>Mycosphaerellaceae</taxon>
        <taxon>Pseudocercospora</taxon>
    </lineage>
</organism>
<dbReference type="Pfam" id="PF00651">
    <property type="entry name" value="BTB"/>
    <property type="match status" value="2"/>
</dbReference>
<comment type="caution">
    <text evidence="2">The sequence shown here is derived from an EMBL/GenBank/DDBJ whole genome shotgun (WGS) entry which is preliminary data.</text>
</comment>
<gene>
    <name evidence="2" type="ORF">AC578_3188</name>
</gene>
<keyword evidence="3" id="KW-1185">Reference proteome</keyword>
<dbReference type="PANTHER" id="PTHR47843:SF2">
    <property type="entry name" value="BTB DOMAIN-CONTAINING PROTEIN"/>
    <property type="match status" value="1"/>
</dbReference>
<dbReference type="AlphaFoldDB" id="A0A139H5L2"/>
<dbReference type="Proteomes" id="UP000070133">
    <property type="component" value="Unassembled WGS sequence"/>
</dbReference>
<dbReference type="CDD" id="cd18186">
    <property type="entry name" value="BTB_POZ_ZBTB_KLHL-like"/>
    <property type="match status" value="2"/>
</dbReference>
<reference evidence="2 3" key="1">
    <citation type="submission" date="2015-07" db="EMBL/GenBank/DDBJ databases">
        <title>Comparative genomics of the Sigatoka disease complex on banana suggests a link between parallel evolutionary changes in Pseudocercospora fijiensis and Pseudocercospora eumusae and increased virulence on the banana host.</title>
        <authorList>
            <person name="Chang T.-C."/>
            <person name="Salvucci A."/>
            <person name="Crous P.W."/>
            <person name="Stergiopoulos I."/>
        </authorList>
    </citation>
    <scope>NUCLEOTIDE SEQUENCE [LARGE SCALE GENOMIC DNA]</scope>
    <source>
        <strain evidence="2 3">CBS 114824</strain>
    </source>
</reference>
<dbReference type="PANTHER" id="PTHR47843">
    <property type="entry name" value="BTB DOMAIN-CONTAINING PROTEIN-RELATED"/>
    <property type="match status" value="1"/>
</dbReference>
<dbReference type="SUPFAM" id="SSF54695">
    <property type="entry name" value="POZ domain"/>
    <property type="match status" value="2"/>
</dbReference>
<evidence type="ECO:0000313" key="3">
    <source>
        <dbReference type="Proteomes" id="UP000070133"/>
    </source>
</evidence>
<dbReference type="OrthoDB" id="1022638at2759"/>
<feature type="domain" description="BTB" evidence="1">
    <location>
        <begin position="270"/>
        <end position="342"/>
    </location>
</feature>
<evidence type="ECO:0000259" key="1">
    <source>
        <dbReference type="PROSITE" id="PS50097"/>
    </source>
</evidence>
<name>A0A139H5L2_9PEZI</name>
<sequence length="536" mass="61329">MSPVSDFIDKLDTQIVTVSVGGDGRAKHYAIPAHVLRMGSQWFENALKDGRFQEGQSSTISLPEDSPDVFDLFLYYAYHGQLCFDDYPRDLETRSNELATLFEAWVFGDKYFIAPFQNCAMHRICHLLDDTIHTGSLTPEVVAKCWLAANDASPLRLLLADYIVARMGRDDSFEMPPTQGLIRELHKSWKARDDLCSTSNAKNFPRFRKPTKFAELLYVSPRDQHDGKDDIAHYGYGWNKRDSVSIPAYLPHAFAIMSPAARLIEDLSSELITVKVGVDDDQKEYKVPRALLSKSSPWFEAALKGDRFKEGRTATIELPEDRADVFELFVYFLYRGVLELDSTNSDLSIQAEHLLLCCRTWTFAEKYLLQGLQNCAMHGACFLLNHEFDHSAFEPLPAATLASCWQASTQDSPIRDILADYIVLSLEDGSDLGMEQHMADCPGMMRAMHASEAFFYNTREEGDFPRYKRPVKMSHQLRISFPEEKRPLIFTERVIENFIECGECGFCRNWCHLKDCKHDQHSYKILCSDCYYGYKD</sequence>